<dbReference type="InterPro" id="IPR058625">
    <property type="entry name" value="MdtA-like_BSH"/>
</dbReference>
<evidence type="ECO:0000313" key="6">
    <source>
        <dbReference type="EMBL" id="MFC4820007.1"/>
    </source>
</evidence>
<feature type="compositionally biased region" description="Polar residues" evidence="2">
    <location>
        <begin position="374"/>
        <end position="389"/>
    </location>
</feature>
<protein>
    <submittedName>
        <fullName evidence="6">Efflux RND transporter periplasmic adaptor subunit</fullName>
    </submittedName>
</protein>
<evidence type="ECO:0000313" key="7">
    <source>
        <dbReference type="Proteomes" id="UP001595886"/>
    </source>
</evidence>
<feature type="domain" description="Multidrug resistance protein MdtA-like barrel-sandwich hybrid" evidence="4">
    <location>
        <begin position="81"/>
        <end position="201"/>
    </location>
</feature>
<dbReference type="Gene3D" id="2.40.50.100">
    <property type="match status" value="1"/>
</dbReference>
<comment type="caution">
    <text evidence="6">The sequence shown here is derived from an EMBL/GenBank/DDBJ whole genome shotgun (WGS) entry which is preliminary data.</text>
</comment>
<dbReference type="InterPro" id="IPR006143">
    <property type="entry name" value="RND_pump_MFP"/>
</dbReference>
<dbReference type="PANTHER" id="PTHR30469">
    <property type="entry name" value="MULTIDRUG RESISTANCE PROTEIN MDTA"/>
    <property type="match status" value="1"/>
</dbReference>
<comment type="similarity">
    <text evidence="1">Belongs to the membrane fusion protein (MFP) (TC 8.A.1) family.</text>
</comment>
<proteinExistence type="inferred from homology"/>
<name>A0ABV9QSI3_9GAMM</name>
<gene>
    <name evidence="6" type="ORF">ACFO6Q_06720</name>
</gene>
<dbReference type="RefSeq" id="WP_380019825.1">
    <property type="nucleotide sequence ID" value="NZ_JBHSHD010000006.1"/>
</dbReference>
<dbReference type="Gene3D" id="1.10.287.470">
    <property type="entry name" value="Helix hairpin bin"/>
    <property type="match status" value="1"/>
</dbReference>
<feature type="domain" description="Multidrug resistance protein MdtA-like alpha-helical hairpin" evidence="3">
    <location>
        <begin position="115"/>
        <end position="176"/>
    </location>
</feature>
<reference evidence="7" key="1">
    <citation type="journal article" date="2019" name="Int. J. Syst. Evol. Microbiol.">
        <title>The Global Catalogue of Microorganisms (GCM) 10K type strain sequencing project: providing services to taxonomists for standard genome sequencing and annotation.</title>
        <authorList>
            <consortium name="The Broad Institute Genomics Platform"/>
            <consortium name="The Broad Institute Genome Sequencing Center for Infectious Disease"/>
            <person name="Wu L."/>
            <person name="Ma J."/>
        </authorList>
    </citation>
    <scope>NUCLEOTIDE SEQUENCE [LARGE SCALE GENOMIC DNA]</scope>
    <source>
        <strain evidence="7">CCUG 30340</strain>
    </source>
</reference>
<dbReference type="Gene3D" id="2.40.30.170">
    <property type="match status" value="1"/>
</dbReference>
<dbReference type="Pfam" id="PF25876">
    <property type="entry name" value="HH_MFP_RND"/>
    <property type="match status" value="1"/>
</dbReference>
<feature type="region of interest" description="Disordered" evidence="2">
    <location>
        <begin position="369"/>
        <end position="389"/>
    </location>
</feature>
<sequence length="389" mass="41465">MQTRIETKKPSTTKRMIIMLLLVGLLLLLLVGWNVGGRMMMKEAMSKMTAPPQTVSSTKAGKQEWQPQQSAVGTLRAARGADLAFEVAGLVTKVAVRSGDEVKQGDLLVQLFDADEQAQLKQFEAAASLAEVTFNRAKQQLASQAISKADYDTAVADLKAKQAAVAQQQAVIAKKQLRAPFAGRAGIVTLSPGAYVNPGAAIVTLQQLDPVYVDFFVPQRNLAALKVGQPATLRLDAFPGRAFEGKLTAVNPKVDGDTRNVQAEVLVANPDQALTPGMFANVEVAVGSQESLLTLPQSAVTFNPYGETVFLVARSGKKDAQGKEEMPIAQQAFVTTGAKRGDQVAIVKGIDEGAEIVTSGQLKLKNGTPLIIDNTVQPPDQTSPKPQEH</sequence>
<dbReference type="InterPro" id="IPR058624">
    <property type="entry name" value="MdtA-like_HH"/>
</dbReference>
<accession>A0ABV9QSI3</accession>
<keyword evidence="7" id="KW-1185">Reference proteome</keyword>
<dbReference type="PANTHER" id="PTHR30469:SF11">
    <property type="entry name" value="BLL4320 PROTEIN"/>
    <property type="match status" value="1"/>
</dbReference>
<dbReference type="NCBIfam" id="TIGR01730">
    <property type="entry name" value="RND_mfp"/>
    <property type="match status" value="1"/>
</dbReference>
<dbReference type="EMBL" id="JBHSHD010000006">
    <property type="protein sequence ID" value="MFC4820007.1"/>
    <property type="molecule type" value="Genomic_DNA"/>
</dbReference>
<dbReference type="SUPFAM" id="SSF111369">
    <property type="entry name" value="HlyD-like secretion proteins"/>
    <property type="match status" value="1"/>
</dbReference>
<dbReference type="Pfam" id="PF25954">
    <property type="entry name" value="Beta-barrel_RND_2"/>
    <property type="match status" value="1"/>
</dbReference>
<evidence type="ECO:0000256" key="2">
    <source>
        <dbReference type="SAM" id="MobiDB-lite"/>
    </source>
</evidence>
<dbReference type="Pfam" id="PF25917">
    <property type="entry name" value="BSH_RND"/>
    <property type="match status" value="1"/>
</dbReference>
<feature type="domain" description="CusB-like beta-barrel" evidence="5">
    <location>
        <begin position="211"/>
        <end position="285"/>
    </location>
</feature>
<dbReference type="Gene3D" id="2.40.420.20">
    <property type="match status" value="1"/>
</dbReference>
<organism evidence="6 7">
    <name type="scientific">Dokdonella ginsengisoli</name>
    <dbReference type="NCBI Taxonomy" id="363846"/>
    <lineage>
        <taxon>Bacteria</taxon>
        <taxon>Pseudomonadati</taxon>
        <taxon>Pseudomonadota</taxon>
        <taxon>Gammaproteobacteria</taxon>
        <taxon>Lysobacterales</taxon>
        <taxon>Rhodanobacteraceae</taxon>
        <taxon>Dokdonella</taxon>
    </lineage>
</organism>
<dbReference type="InterPro" id="IPR058792">
    <property type="entry name" value="Beta-barrel_RND_2"/>
</dbReference>
<evidence type="ECO:0000259" key="4">
    <source>
        <dbReference type="Pfam" id="PF25917"/>
    </source>
</evidence>
<dbReference type="Proteomes" id="UP001595886">
    <property type="component" value="Unassembled WGS sequence"/>
</dbReference>
<evidence type="ECO:0000259" key="3">
    <source>
        <dbReference type="Pfam" id="PF25876"/>
    </source>
</evidence>
<evidence type="ECO:0000256" key="1">
    <source>
        <dbReference type="ARBA" id="ARBA00009477"/>
    </source>
</evidence>
<evidence type="ECO:0000259" key="5">
    <source>
        <dbReference type="Pfam" id="PF25954"/>
    </source>
</evidence>